<dbReference type="Proteomes" id="UP000694523">
    <property type="component" value="Unplaced"/>
</dbReference>
<evidence type="ECO:0000313" key="6">
    <source>
        <dbReference type="Ensembl" id="ENSNMLP00000017060.1"/>
    </source>
</evidence>
<dbReference type="AlphaFoldDB" id="A0A8C6TEK8"/>
<dbReference type="InterPro" id="IPR022102">
    <property type="entry name" value="HJURP_C"/>
</dbReference>
<feature type="compositionally biased region" description="Polar residues" evidence="4">
    <location>
        <begin position="308"/>
        <end position="321"/>
    </location>
</feature>
<reference evidence="6" key="1">
    <citation type="submission" date="2025-08" db="UniProtKB">
        <authorList>
            <consortium name="Ensembl"/>
        </authorList>
    </citation>
    <scope>IDENTIFICATION</scope>
</reference>
<dbReference type="GO" id="GO:0003677">
    <property type="term" value="F:DNA binding"/>
    <property type="evidence" value="ECO:0007669"/>
    <property type="project" value="UniProtKB-KW"/>
</dbReference>
<feature type="domain" description="Holliday junction regulator protein family C-terminal" evidence="5">
    <location>
        <begin position="31"/>
        <end position="78"/>
    </location>
</feature>
<dbReference type="Ensembl" id="ENSNMLT00000019189.1">
    <property type="protein sequence ID" value="ENSNMLP00000017060.1"/>
    <property type="gene ID" value="ENSNMLG00000011276.1"/>
</dbReference>
<proteinExistence type="predicted"/>
<feature type="compositionally biased region" description="Basic and acidic residues" evidence="4">
    <location>
        <begin position="323"/>
        <end position="335"/>
    </location>
</feature>
<accession>A0A8C6TEK8</accession>
<feature type="compositionally biased region" description="Basic and acidic residues" evidence="4">
    <location>
        <begin position="346"/>
        <end position="364"/>
    </location>
</feature>
<organism evidence="6 7">
    <name type="scientific">Neogobius melanostomus</name>
    <name type="common">round goby</name>
    <dbReference type="NCBI Taxonomy" id="47308"/>
    <lineage>
        <taxon>Eukaryota</taxon>
        <taxon>Metazoa</taxon>
        <taxon>Chordata</taxon>
        <taxon>Craniata</taxon>
        <taxon>Vertebrata</taxon>
        <taxon>Euteleostomi</taxon>
        <taxon>Actinopterygii</taxon>
        <taxon>Neopterygii</taxon>
        <taxon>Teleostei</taxon>
        <taxon>Neoteleostei</taxon>
        <taxon>Acanthomorphata</taxon>
        <taxon>Gobiaria</taxon>
        <taxon>Gobiiformes</taxon>
        <taxon>Gobioidei</taxon>
        <taxon>Gobiidae</taxon>
        <taxon>Benthophilinae</taxon>
        <taxon>Neogobiini</taxon>
        <taxon>Neogobius</taxon>
    </lineage>
</organism>
<feature type="region of interest" description="Disordered" evidence="4">
    <location>
        <begin position="136"/>
        <end position="156"/>
    </location>
</feature>
<protein>
    <recommendedName>
        <fullName evidence="5">Holliday junction regulator protein family C-terminal domain-containing protein</fullName>
    </recommendedName>
</protein>
<keyword evidence="7" id="KW-1185">Reference proteome</keyword>
<evidence type="ECO:0000256" key="2">
    <source>
        <dbReference type="ARBA" id="ARBA00023125"/>
    </source>
</evidence>
<evidence type="ECO:0000256" key="1">
    <source>
        <dbReference type="ARBA" id="ARBA00004123"/>
    </source>
</evidence>
<reference evidence="6" key="2">
    <citation type="submission" date="2025-09" db="UniProtKB">
        <authorList>
            <consortium name="Ensembl"/>
        </authorList>
    </citation>
    <scope>IDENTIFICATION</scope>
</reference>
<dbReference type="GO" id="GO:0005634">
    <property type="term" value="C:nucleus"/>
    <property type="evidence" value="ECO:0007669"/>
    <property type="project" value="UniProtKB-SubCell"/>
</dbReference>
<sequence length="364" mass="39254">MSCRKIPKMGYTFDIVMSVHLKALNKKEHRGCDSPDADGSYVLTPSTEEKYKKINEEFDHMMRSHKVVSSVTAVSVVAASALSDSSLLTSAHSQLQRTAPLRDLPALEPQGNSDLTIHNGSGNIVNGYVVSPSGNTMGKILQPKSPPASSSKSKSDLRVVIPQSKNMMLNNHRLNSGQSSQPLSTPVVSMTTPSLHQSLVYSGISSAYNNDYVLNSAELSGFTSPSCPALSSMATWQQHQLNSLGQFVSTGTSLTISANHNINIKAEPLSPPRDHLTQSRYAGTSHRVAAAPHSSNPSSIPTEMGRSPTDSIGSSCSSQEGGASDRDEYQHRSDFHPLPMGQMSRAEGRESPSVKRMRMDSWVT</sequence>
<keyword evidence="3" id="KW-0539">Nucleus</keyword>
<dbReference type="Pfam" id="PF12347">
    <property type="entry name" value="HJURP_C"/>
    <property type="match status" value="1"/>
</dbReference>
<evidence type="ECO:0000256" key="3">
    <source>
        <dbReference type="ARBA" id="ARBA00023242"/>
    </source>
</evidence>
<keyword evidence="2" id="KW-0238">DNA-binding</keyword>
<feature type="region of interest" description="Disordered" evidence="4">
    <location>
        <begin position="284"/>
        <end position="364"/>
    </location>
</feature>
<name>A0A8C6TEK8_9GOBI</name>
<evidence type="ECO:0000259" key="5">
    <source>
        <dbReference type="Pfam" id="PF12347"/>
    </source>
</evidence>
<evidence type="ECO:0000256" key="4">
    <source>
        <dbReference type="SAM" id="MobiDB-lite"/>
    </source>
</evidence>
<evidence type="ECO:0000313" key="7">
    <source>
        <dbReference type="Proteomes" id="UP000694523"/>
    </source>
</evidence>
<comment type="subcellular location">
    <subcellularLocation>
        <location evidence="1">Nucleus</location>
    </subcellularLocation>
</comment>